<evidence type="ECO:0000313" key="4">
    <source>
        <dbReference type="EMBL" id="GAA0813123.1"/>
    </source>
</evidence>
<evidence type="ECO:0000256" key="2">
    <source>
        <dbReference type="ARBA" id="ARBA00023315"/>
    </source>
</evidence>
<dbReference type="CDD" id="cd04301">
    <property type="entry name" value="NAT_SF"/>
    <property type="match status" value="1"/>
</dbReference>
<dbReference type="PANTHER" id="PTHR43420">
    <property type="entry name" value="ACETYLTRANSFERASE"/>
    <property type="match status" value="1"/>
</dbReference>
<evidence type="ECO:0000259" key="3">
    <source>
        <dbReference type="PROSITE" id="PS51186"/>
    </source>
</evidence>
<dbReference type="Pfam" id="PF00583">
    <property type="entry name" value="Acetyltransf_1"/>
    <property type="match status" value="1"/>
</dbReference>
<dbReference type="EMBL" id="BAAAFA010000002">
    <property type="protein sequence ID" value="GAA0813123.1"/>
    <property type="molecule type" value="Genomic_DNA"/>
</dbReference>
<evidence type="ECO:0000256" key="1">
    <source>
        <dbReference type="ARBA" id="ARBA00022679"/>
    </source>
</evidence>
<reference evidence="4 5" key="1">
    <citation type="journal article" date="2019" name="Int. J. Syst. Evol. Microbiol.">
        <title>The Global Catalogue of Microorganisms (GCM) 10K type strain sequencing project: providing services to taxonomists for standard genome sequencing and annotation.</title>
        <authorList>
            <consortium name="The Broad Institute Genomics Platform"/>
            <consortium name="The Broad Institute Genome Sequencing Center for Infectious Disease"/>
            <person name="Wu L."/>
            <person name="Ma J."/>
        </authorList>
    </citation>
    <scope>NUCLEOTIDE SEQUENCE [LARGE SCALE GENOMIC DNA]</scope>
    <source>
        <strain evidence="4 5">JCM 15608</strain>
    </source>
</reference>
<dbReference type="RefSeq" id="WP_343815247.1">
    <property type="nucleotide sequence ID" value="NZ_BAAAFA010000002.1"/>
</dbReference>
<feature type="domain" description="N-acetyltransferase" evidence="3">
    <location>
        <begin position="107"/>
        <end position="236"/>
    </location>
</feature>
<gene>
    <name evidence="4" type="ORF">GCM10009111_08000</name>
</gene>
<dbReference type="PROSITE" id="PS51186">
    <property type="entry name" value="GNAT"/>
    <property type="match status" value="1"/>
</dbReference>
<dbReference type="Gene3D" id="3.40.630.30">
    <property type="match status" value="1"/>
</dbReference>
<dbReference type="InterPro" id="IPR016181">
    <property type="entry name" value="Acyl_CoA_acyltransferase"/>
</dbReference>
<accession>A0ABN1L476</accession>
<keyword evidence="2" id="KW-0012">Acyltransferase</keyword>
<protein>
    <recommendedName>
        <fullName evidence="3">N-acetyltransferase domain-containing protein</fullName>
    </recommendedName>
</protein>
<dbReference type="Proteomes" id="UP001500021">
    <property type="component" value="Unassembled WGS sequence"/>
</dbReference>
<name>A0ABN1L476_9GAMM</name>
<dbReference type="InterPro" id="IPR050680">
    <property type="entry name" value="YpeA/RimI_acetyltransf"/>
</dbReference>
<evidence type="ECO:0000313" key="5">
    <source>
        <dbReference type="Proteomes" id="UP001500021"/>
    </source>
</evidence>
<dbReference type="SUPFAM" id="SSF55729">
    <property type="entry name" value="Acyl-CoA N-acyltransferases (Nat)"/>
    <property type="match status" value="1"/>
</dbReference>
<dbReference type="InterPro" id="IPR000182">
    <property type="entry name" value="GNAT_dom"/>
</dbReference>
<comment type="caution">
    <text evidence="4">The sequence shown here is derived from an EMBL/GenBank/DDBJ whole genome shotgun (WGS) entry which is preliminary data.</text>
</comment>
<keyword evidence="1" id="KW-0808">Transferase</keyword>
<keyword evidence="5" id="KW-1185">Reference proteome</keyword>
<proteinExistence type="predicted"/>
<sequence>MKELDRNLANLNQFWQQLNASHKEGIFSHQSWPYKQWQADFTLPNKALTETLLTGSNQGNVFTTVDQSDLPLIGFKLKSHLVVMTLKMNNVRAHSATHSDGVEENGVVIKKLNKDDSALCWAEACGLAFGYDIDANVVQGLLKDTNTRVLAYIINGEIAGTAISYQSGDTLGIHQLGTVPNYRKMGVAAKLMTYLLKQAQDKGCHYVSLQASQAGLHLYEKMGFKALAKLNSWVRE</sequence>
<organism evidence="4 5">
    <name type="scientific">Colwellia asteriadis</name>
    <dbReference type="NCBI Taxonomy" id="517723"/>
    <lineage>
        <taxon>Bacteria</taxon>
        <taxon>Pseudomonadati</taxon>
        <taxon>Pseudomonadota</taxon>
        <taxon>Gammaproteobacteria</taxon>
        <taxon>Alteromonadales</taxon>
        <taxon>Colwelliaceae</taxon>
        <taxon>Colwellia</taxon>
    </lineage>
</organism>